<evidence type="ECO:0000256" key="3">
    <source>
        <dbReference type="ARBA" id="ARBA00022475"/>
    </source>
</evidence>
<keyword evidence="3" id="KW-1003">Cell membrane</keyword>
<keyword evidence="4 7" id="KW-0812">Transmembrane</keyword>
<evidence type="ECO:0000256" key="5">
    <source>
        <dbReference type="ARBA" id="ARBA00022989"/>
    </source>
</evidence>
<dbReference type="InterPro" id="IPR036259">
    <property type="entry name" value="MFS_trans_sf"/>
</dbReference>
<dbReference type="EMBL" id="AUZY01010408">
    <property type="protein sequence ID" value="EQD38812.1"/>
    <property type="molecule type" value="Genomic_DNA"/>
</dbReference>
<evidence type="ECO:0000256" key="2">
    <source>
        <dbReference type="ARBA" id="ARBA00022448"/>
    </source>
</evidence>
<dbReference type="PANTHER" id="PTHR23517">
    <property type="entry name" value="RESISTANCE PROTEIN MDTM, PUTATIVE-RELATED-RELATED"/>
    <property type="match status" value="1"/>
</dbReference>
<dbReference type="PANTHER" id="PTHR23517:SF2">
    <property type="entry name" value="MULTIDRUG RESISTANCE PROTEIN MDTH"/>
    <property type="match status" value="1"/>
</dbReference>
<comment type="caution">
    <text evidence="9">The sequence shown here is derived from an EMBL/GenBank/DDBJ whole genome shotgun (WGS) entry which is preliminary data.</text>
</comment>
<feature type="non-terminal residue" evidence="9">
    <location>
        <position position="170"/>
    </location>
</feature>
<evidence type="ECO:0000259" key="8">
    <source>
        <dbReference type="PROSITE" id="PS50850"/>
    </source>
</evidence>
<dbReference type="AlphaFoldDB" id="T0Z3C3"/>
<reference evidence="9" key="2">
    <citation type="journal article" date="2014" name="ISME J.">
        <title>Microbial stratification in low pH oxic and suboxic macroscopic growths along an acid mine drainage.</title>
        <authorList>
            <person name="Mendez-Garcia C."/>
            <person name="Mesa V."/>
            <person name="Sprenger R.R."/>
            <person name="Richter M."/>
            <person name="Diez M.S."/>
            <person name="Solano J."/>
            <person name="Bargiela R."/>
            <person name="Golyshina O.V."/>
            <person name="Manteca A."/>
            <person name="Ramos J.L."/>
            <person name="Gallego J.R."/>
            <person name="Llorente I."/>
            <person name="Martins Dos Santos V.A."/>
            <person name="Jensen O.N."/>
            <person name="Pelaez A.I."/>
            <person name="Sanchez J."/>
            <person name="Ferrer M."/>
        </authorList>
    </citation>
    <scope>NUCLEOTIDE SEQUENCE</scope>
</reference>
<protein>
    <submittedName>
        <fullName evidence="9">Multidrug efflux permease</fullName>
    </submittedName>
</protein>
<gene>
    <name evidence="9" type="ORF">B1B_15649</name>
</gene>
<evidence type="ECO:0000256" key="4">
    <source>
        <dbReference type="ARBA" id="ARBA00022692"/>
    </source>
</evidence>
<evidence type="ECO:0000313" key="9">
    <source>
        <dbReference type="EMBL" id="EQD38812.1"/>
    </source>
</evidence>
<keyword evidence="2" id="KW-0813">Transport</keyword>
<feature type="transmembrane region" description="Helical" evidence="7">
    <location>
        <begin position="132"/>
        <end position="153"/>
    </location>
</feature>
<dbReference type="GO" id="GO:0022857">
    <property type="term" value="F:transmembrane transporter activity"/>
    <property type="evidence" value="ECO:0007669"/>
    <property type="project" value="InterPro"/>
</dbReference>
<keyword evidence="5 7" id="KW-1133">Transmembrane helix</keyword>
<dbReference type="GO" id="GO:0005886">
    <property type="term" value="C:plasma membrane"/>
    <property type="evidence" value="ECO:0007669"/>
    <property type="project" value="UniProtKB-SubCell"/>
</dbReference>
<dbReference type="InterPro" id="IPR050171">
    <property type="entry name" value="MFS_Transporters"/>
</dbReference>
<feature type="transmembrane region" description="Helical" evidence="7">
    <location>
        <begin position="96"/>
        <end position="120"/>
    </location>
</feature>
<feature type="domain" description="Major facilitator superfamily (MFS) profile" evidence="8">
    <location>
        <begin position="1"/>
        <end position="170"/>
    </location>
</feature>
<accession>T0Z3C3</accession>
<dbReference type="InterPro" id="IPR020846">
    <property type="entry name" value="MFS_dom"/>
</dbReference>
<organism evidence="9">
    <name type="scientific">mine drainage metagenome</name>
    <dbReference type="NCBI Taxonomy" id="410659"/>
    <lineage>
        <taxon>unclassified sequences</taxon>
        <taxon>metagenomes</taxon>
        <taxon>ecological metagenomes</taxon>
    </lineage>
</organism>
<evidence type="ECO:0000256" key="7">
    <source>
        <dbReference type="SAM" id="Phobius"/>
    </source>
</evidence>
<reference evidence="9" key="1">
    <citation type="submission" date="2013-08" db="EMBL/GenBank/DDBJ databases">
        <authorList>
            <person name="Mendez C."/>
            <person name="Richter M."/>
            <person name="Ferrer M."/>
            <person name="Sanchez J."/>
        </authorList>
    </citation>
    <scope>NUCLEOTIDE SEQUENCE</scope>
</reference>
<keyword evidence="6 7" id="KW-0472">Membrane</keyword>
<name>T0Z3C3_9ZZZZ</name>
<dbReference type="PROSITE" id="PS50850">
    <property type="entry name" value="MFS"/>
    <property type="match status" value="1"/>
</dbReference>
<dbReference type="SUPFAM" id="SSF103473">
    <property type="entry name" value="MFS general substrate transporter"/>
    <property type="match status" value="1"/>
</dbReference>
<dbReference type="Gene3D" id="1.20.1250.20">
    <property type="entry name" value="MFS general substrate transporter like domains"/>
    <property type="match status" value="2"/>
</dbReference>
<sequence>MSGGLVFPSASALVADVTSVEERNSAYSIYRIMSNVGWAVGPITGGYIAGLSVGYIFLLVSITNLIQLVIIAKVLVQGSRSSSPKGTSGFAFDWRIFMFAAATFFGTLVASQFSVTLPVYSTKVVGVLEYQIGYIYAVNGLVVVIGQYPMTWITRKLNVITVMIAGSMFY</sequence>
<proteinExistence type="predicted"/>
<evidence type="ECO:0000256" key="1">
    <source>
        <dbReference type="ARBA" id="ARBA00004651"/>
    </source>
</evidence>
<dbReference type="InterPro" id="IPR011701">
    <property type="entry name" value="MFS"/>
</dbReference>
<comment type="subcellular location">
    <subcellularLocation>
        <location evidence="1">Cell membrane</location>
        <topology evidence="1">Multi-pass membrane protein</topology>
    </subcellularLocation>
</comment>
<feature type="transmembrane region" description="Helical" evidence="7">
    <location>
        <begin position="43"/>
        <end position="76"/>
    </location>
</feature>
<dbReference type="Pfam" id="PF07690">
    <property type="entry name" value="MFS_1"/>
    <property type="match status" value="1"/>
</dbReference>
<evidence type="ECO:0000256" key="6">
    <source>
        <dbReference type="ARBA" id="ARBA00023136"/>
    </source>
</evidence>